<dbReference type="Pfam" id="PF00890">
    <property type="entry name" value="FAD_binding_2"/>
    <property type="match status" value="1"/>
</dbReference>
<keyword evidence="7" id="KW-1185">Reference proteome</keyword>
<evidence type="ECO:0000256" key="3">
    <source>
        <dbReference type="ARBA" id="ARBA00022827"/>
    </source>
</evidence>
<feature type="domain" description="FAD-dependent oxidoreductase 2 FAD-binding" evidence="5">
    <location>
        <begin position="13"/>
        <end position="549"/>
    </location>
</feature>
<dbReference type="GO" id="GO:0008202">
    <property type="term" value="P:steroid metabolic process"/>
    <property type="evidence" value="ECO:0007669"/>
    <property type="project" value="UniProtKB-ARBA"/>
</dbReference>
<keyword evidence="2" id="KW-0285">Flavoprotein</keyword>
<accession>A0A918XWT9</accession>
<dbReference type="InterPro" id="IPR003953">
    <property type="entry name" value="FAD-dep_OxRdtase_2_FAD-bd"/>
</dbReference>
<keyword evidence="3" id="KW-0274">FAD</keyword>
<dbReference type="GO" id="GO:0016491">
    <property type="term" value="F:oxidoreductase activity"/>
    <property type="evidence" value="ECO:0007669"/>
    <property type="project" value="UniProtKB-KW"/>
</dbReference>
<evidence type="ECO:0000256" key="2">
    <source>
        <dbReference type="ARBA" id="ARBA00022630"/>
    </source>
</evidence>
<reference evidence="6" key="2">
    <citation type="submission" date="2020-09" db="EMBL/GenBank/DDBJ databases">
        <authorList>
            <person name="Sun Q."/>
            <person name="Kim S."/>
        </authorList>
    </citation>
    <scope>NUCLEOTIDE SEQUENCE</scope>
    <source>
        <strain evidence="6">KCTC 42651</strain>
    </source>
</reference>
<evidence type="ECO:0000313" key="6">
    <source>
        <dbReference type="EMBL" id="GHD62368.1"/>
    </source>
</evidence>
<reference evidence="6" key="1">
    <citation type="journal article" date="2014" name="Int. J. Syst. Evol. Microbiol.">
        <title>Complete genome sequence of Corynebacterium casei LMG S-19264T (=DSM 44701T), isolated from a smear-ripened cheese.</title>
        <authorList>
            <consortium name="US DOE Joint Genome Institute (JGI-PGF)"/>
            <person name="Walter F."/>
            <person name="Albersmeier A."/>
            <person name="Kalinowski J."/>
            <person name="Ruckert C."/>
        </authorList>
    </citation>
    <scope>NUCLEOTIDE SEQUENCE</scope>
    <source>
        <strain evidence="6">KCTC 42651</strain>
    </source>
</reference>
<evidence type="ECO:0000259" key="5">
    <source>
        <dbReference type="Pfam" id="PF00890"/>
    </source>
</evidence>
<dbReference type="Proteomes" id="UP000630353">
    <property type="component" value="Unassembled WGS sequence"/>
</dbReference>
<name>A0A918XWT9_9PROT</name>
<dbReference type="InterPro" id="IPR050315">
    <property type="entry name" value="FAD-oxidoreductase_2"/>
</dbReference>
<dbReference type="InterPro" id="IPR027477">
    <property type="entry name" value="Succ_DH/fumarate_Rdtase_cat_sf"/>
</dbReference>
<comment type="cofactor">
    <cofactor evidence="1">
        <name>FAD</name>
        <dbReference type="ChEBI" id="CHEBI:57692"/>
    </cofactor>
</comment>
<comment type="caution">
    <text evidence="6">The sequence shown here is derived from an EMBL/GenBank/DDBJ whole genome shotgun (WGS) entry which is preliminary data.</text>
</comment>
<dbReference type="PANTHER" id="PTHR43400">
    <property type="entry name" value="FUMARATE REDUCTASE"/>
    <property type="match status" value="1"/>
</dbReference>
<dbReference type="PANTHER" id="PTHR43400:SF10">
    <property type="entry name" value="3-OXOSTEROID 1-DEHYDROGENASE"/>
    <property type="match status" value="1"/>
</dbReference>
<evidence type="ECO:0000313" key="7">
    <source>
        <dbReference type="Proteomes" id="UP000630353"/>
    </source>
</evidence>
<gene>
    <name evidence="6" type="ORF">GCM10017083_51110</name>
</gene>
<dbReference type="SUPFAM" id="SSF56425">
    <property type="entry name" value="Succinate dehydrogenase/fumarate reductase flavoprotein, catalytic domain"/>
    <property type="match status" value="1"/>
</dbReference>
<keyword evidence="4" id="KW-0560">Oxidoreductase</keyword>
<organism evidence="6 7">
    <name type="scientific">Thalassobaculum fulvum</name>
    <dbReference type="NCBI Taxonomy" id="1633335"/>
    <lineage>
        <taxon>Bacteria</taxon>
        <taxon>Pseudomonadati</taxon>
        <taxon>Pseudomonadota</taxon>
        <taxon>Alphaproteobacteria</taxon>
        <taxon>Rhodospirillales</taxon>
        <taxon>Thalassobaculaceae</taxon>
        <taxon>Thalassobaculum</taxon>
    </lineage>
</organism>
<dbReference type="PRINTS" id="PR00368">
    <property type="entry name" value="FADPNR"/>
</dbReference>
<dbReference type="Gene3D" id="3.50.50.60">
    <property type="entry name" value="FAD/NAD(P)-binding domain"/>
    <property type="match status" value="2"/>
</dbReference>
<dbReference type="SUPFAM" id="SSF51905">
    <property type="entry name" value="FAD/NAD(P)-binding domain"/>
    <property type="match status" value="1"/>
</dbReference>
<dbReference type="AlphaFoldDB" id="A0A918XWT9"/>
<dbReference type="RefSeq" id="WP_229837502.1">
    <property type="nucleotide sequence ID" value="NZ_BMZS01000014.1"/>
</dbReference>
<proteinExistence type="predicted"/>
<dbReference type="InterPro" id="IPR036188">
    <property type="entry name" value="FAD/NAD-bd_sf"/>
</dbReference>
<evidence type="ECO:0000256" key="1">
    <source>
        <dbReference type="ARBA" id="ARBA00001974"/>
    </source>
</evidence>
<evidence type="ECO:0000256" key="4">
    <source>
        <dbReference type="ARBA" id="ARBA00023002"/>
    </source>
</evidence>
<sequence>MVFGEADLSRPYDVVVLGAGAGGMTAAAVAAREGLEVLLLEKTPLLGGTTAISGGMVWAPGNALAAAAGNTDSVAQARTYLDAVVGDRVGAELREAFLERAGEAVDYLTRNTAVQLAPVPFYPDYYPDLPGAVLAGRVLEPVAFDARELGAAFALLRPPLPEFTLFDGMMVARPDIVHFRRVFKSLRSALRVLRLVSSYAVQRLRLHRGANLVLGNALAARLARSLIDQRVAVRLGADVRRLTVEGGRVAGVEVATPSGPVAVEARRGVVLATGGFSRNQAMRAQLLPALAGPLSAVPAGNTGDGIGLGLAAGGRIPDGNSSGAFWVPVSRFTRDGGEAAVYPHTVTDRGKPGMLAVGRDGRRFTNESDSYHEFVQAVMRADAEHGTVPCFLVCDATSLWRYGLGAVKPMTLRLSCHLKSGYLVSAPTLRGLAEQLGVDPGGLEETVRQYNVDAEEGIDRQFGRGGNAYHRYVGDAGNRPNPAMRPLVRPPFYAVALYPGDLGTASGLATGPDGRVLDAAGNPVPGLYACGNDMNSVMAGCYPGPGITLGPALVFGYLAAMSLAGRN</sequence>
<dbReference type="EMBL" id="BMZS01000014">
    <property type="protein sequence ID" value="GHD62368.1"/>
    <property type="molecule type" value="Genomic_DNA"/>
</dbReference>
<protein>
    <recommendedName>
        <fullName evidence="5">FAD-dependent oxidoreductase 2 FAD-binding domain-containing protein</fullName>
    </recommendedName>
</protein>